<dbReference type="GO" id="GO:0046872">
    <property type="term" value="F:metal ion binding"/>
    <property type="evidence" value="ECO:0007669"/>
    <property type="project" value="InterPro"/>
</dbReference>
<reference evidence="3 4" key="1">
    <citation type="submission" date="2017-12" db="EMBL/GenBank/DDBJ databases">
        <title>Genomes of bacteria within cyanobacterial aggregates.</title>
        <authorList>
            <person name="Cai H."/>
        </authorList>
    </citation>
    <scope>NUCLEOTIDE SEQUENCE [LARGE SCALE GENOMIC DNA]</scope>
    <source>
        <strain evidence="3 4">TH16</strain>
    </source>
</reference>
<organism evidence="3 4">
    <name type="scientific">Niveispirillum cyanobacteriorum</name>
    <dbReference type="NCBI Taxonomy" id="1612173"/>
    <lineage>
        <taxon>Bacteria</taxon>
        <taxon>Pseudomonadati</taxon>
        <taxon>Pseudomonadota</taxon>
        <taxon>Alphaproteobacteria</taxon>
        <taxon>Rhodospirillales</taxon>
        <taxon>Azospirillaceae</taxon>
        <taxon>Niveispirillum</taxon>
    </lineage>
</organism>
<dbReference type="SUPFAM" id="SSF63411">
    <property type="entry name" value="LuxS/MPP-like metallohydrolase"/>
    <property type="match status" value="2"/>
</dbReference>
<feature type="signal peptide" evidence="1">
    <location>
        <begin position="1"/>
        <end position="26"/>
    </location>
</feature>
<name>A0A2K9NG98_9PROT</name>
<dbReference type="Gene3D" id="3.30.830.10">
    <property type="entry name" value="Metalloenzyme, LuxS/M16 peptidase-like"/>
    <property type="match status" value="2"/>
</dbReference>
<accession>A0A2K9NG98</accession>
<dbReference type="PANTHER" id="PTHR11851">
    <property type="entry name" value="METALLOPROTEASE"/>
    <property type="match status" value="1"/>
</dbReference>
<dbReference type="Pfam" id="PF05193">
    <property type="entry name" value="Peptidase_M16_C"/>
    <property type="match status" value="1"/>
</dbReference>
<evidence type="ECO:0000313" key="4">
    <source>
        <dbReference type="Proteomes" id="UP000234752"/>
    </source>
</evidence>
<keyword evidence="4" id="KW-1185">Reference proteome</keyword>
<feature type="domain" description="Peptidase M16 C-terminal" evidence="2">
    <location>
        <begin position="193"/>
        <end position="367"/>
    </location>
</feature>
<dbReference type="AlphaFoldDB" id="A0A2K9NG98"/>
<keyword evidence="1" id="KW-0732">Signal</keyword>
<protein>
    <submittedName>
        <fullName evidence="3">Peptidase M16</fullName>
    </submittedName>
</protein>
<dbReference type="InterPro" id="IPR011249">
    <property type="entry name" value="Metalloenz_LuxS/M16"/>
</dbReference>
<dbReference type="EMBL" id="CP025611">
    <property type="protein sequence ID" value="AUN31556.1"/>
    <property type="molecule type" value="Genomic_DNA"/>
</dbReference>
<gene>
    <name evidence="3" type="ORF">C0V82_00145</name>
</gene>
<feature type="chain" id="PRO_5014934099" evidence="1">
    <location>
        <begin position="27"/>
        <end position="448"/>
    </location>
</feature>
<dbReference type="InterPro" id="IPR007863">
    <property type="entry name" value="Peptidase_M16_C"/>
</dbReference>
<dbReference type="Proteomes" id="UP000234752">
    <property type="component" value="Chromosome eg_1"/>
</dbReference>
<evidence type="ECO:0000259" key="2">
    <source>
        <dbReference type="Pfam" id="PF05193"/>
    </source>
</evidence>
<sequence>MKMIRRTGLLLLAAFALTFTSLPAAAVDIEKVVSPGGIEAWLVRDTKNPIIAMQFAFAGGTERDPDGKLGLAIMTASTMDEGAGDLDSQAFQGKLDENSIQLSFSAGRDGFVGQLTTLRETKDTAFDLMRLALTKPRFDTEAVERIRGQLQTSLRRSQADPNYWAQMAFGETLFPGHPYGRPQRGTAQTLAAITRDDLVNFARTRLAREGLKVAVSGDITGEELAPLLDSLFGALPAKAELTPVANITAAAPGKTILVPRPIPQTVMILAHAGMDRSDPDWYAATILNYSLGGGGFSSRLMDEVREKRGLTYGIGSSLQSFDHANLVTVSGSTVNDKAAEAISVTKQIWGDVAKNGITEAELRDAQTYLTGSFPLQFTNNGAIAGLLLQVQRDNLGIDYLNKRNDLLNAVTLADVKRVAARLLDPARLTTILVGQPTGITPDGTLYKP</sequence>
<evidence type="ECO:0000256" key="1">
    <source>
        <dbReference type="SAM" id="SignalP"/>
    </source>
</evidence>
<dbReference type="PANTHER" id="PTHR11851:SF224">
    <property type="entry name" value="PROCESSING PROTEASE"/>
    <property type="match status" value="1"/>
</dbReference>
<dbReference type="KEGG" id="ncb:C0V82_00145"/>
<dbReference type="InterPro" id="IPR050361">
    <property type="entry name" value="MPP/UQCRC_Complex"/>
</dbReference>
<evidence type="ECO:0000313" key="3">
    <source>
        <dbReference type="EMBL" id="AUN31556.1"/>
    </source>
</evidence>
<dbReference type="OrthoDB" id="9811314at2"/>
<proteinExistence type="predicted"/>